<organism evidence="6 7">
    <name type="scientific">Trichonephila clavipes</name>
    <name type="common">Golden silk orbweaver</name>
    <name type="synonym">Nephila clavipes</name>
    <dbReference type="NCBI Taxonomy" id="2585209"/>
    <lineage>
        <taxon>Eukaryota</taxon>
        <taxon>Metazoa</taxon>
        <taxon>Ecdysozoa</taxon>
        <taxon>Arthropoda</taxon>
        <taxon>Chelicerata</taxon>
        <taxon>Arachnida</taxon>
        <taxon>Araneae</taxon>
        <taxon>Araneomorphae</taxon>
        <taxon>Entelegynae</taxon>
        <taxon>Araneoidea</taxon>
        <taxon>Nephilidae</taxon>
        <taxon>Trichonephila</taxon>
    </lineage>
</organism>
<comment type="caution">
    <text evidence="6">The sequence shown here is derived from an EMBL/GenBank/DDBJ whole genome shotgun (WGS) entry which is preliminary data.</text>
</comment>
<sequence>MMCGGVVFPPFTRRRTVLPSGSSTSFDSIYHSLNRTILYQLSRPMENVVDQMVVLEGLQKIAAHKNLVISPMNHENEFFGCLCYCLLQLTEDPNQSKNANQQSTWHVPENFKEQNESKHRTSAQEAASLICNAANRVWEELYNNRRQALEEICKMPFSGFTSHTQNAKVPNLDSLRSRGKSTTPDMDEKGYVTQSGIMSMVTTRHQCSIIRFYNFSKMDAITHECQVFRSAILKLLITEKLQKVTGGLSRLASRKMKKDHTFRVPLSNISYKELELYTSSHLSVVRELVEFQSKQYQQSKQYLQKYVFNEWLQTEAELTRERALWGPPIGSKLDKWMLDMTEGPCRMRKKMVKNELFYMHYPYRPEVEGGENRALKYKVATSFDSKEYYKRWRPENMVEQDTISVDATSLENMDIPSDVESLEEREIGFQGLRAACLLSRSSANRSSDWDDDQDISETSTEGTGEQDTKGNESSPENQNILRLLEDGEKISHMFRCARIQGLDTCEGLLLFGKEHFYVVDGFTLLKTREIRDIDSLPVNMHDPIIPNSTPVNKHQKRMCSKFSYDEIRDVHKRRYLLQPIALEVFSADGRNYLLAFPRMITNKVYARFLAVATAITDNAQESLAGQKRTANVESSANIFTSLISDTSVTKRWVRGEISNFQYLMHLNTLAGRSYNDLMQYPVFPWILADYDSEVRVSLIYEIVTFSYRK</sequence>
<dbReference type="Gene3D" id="2.30.29.30">
    <property type="entry name" value="Pleckstrin-homology domain (PH domain)/Phosphotyrosine-binding domain (PTB)"/>
    <property type="match status" value="1"/>
</dbReference>
<keyword evidence="7" id="KW-1185">Reference proteome</keyword>
<keyword evidence="2" id="KW-0677">Repeat</keyword>
<evidence type="ECO:0000313" key="7">
    <source>
        <dbReference type="Proteomes" id="UP000887159"/>
    </source>
</evidence>
<gene>
    <name evidence="6" type="primary">WDFY3</name>
    <name evidence="6" type="ORF">TNCV_4230681</name>
</gene>
<evidence type="ECO:0000256" key="1">
    <source>
        <dbReference type="ARBA" id="ARBA00022574"/>
    </source>
</evidence>
<dbReference type="AlphaFoldDB" id="A0A8X6VG95"/>
<feature type="compositionally biased region" description="Polar residues" evidence="3">
    <location>
        <begin position="456"/>
        <end position="478"/>
    </location>
</feature>
<dbReference type="SUPFAM" id="SSF50729">
    <property type="entry name" value="PH domain-like"/>
    <property type="match status" value="1"/>
</dbReference>
<dbReference type="InterPro" id="IPR000409">
    <property type="entry name" value="BEACH_dom"/>
</dbReference>
<dbReference type="PANTHER" id="PTHR46108:SF4">
    <property type="entry name" value="BLUE CHEESE"/>
    <property type="match status" value="1"/>
</dbReference>
<dbReference type="PROSITE" id="PS51783">
    <property type="entry name" value="PH_BEACH"/>
    <property type="match status" value="1"/>
</dbReference>
<feature type="domain" description="BEACH" evidence="4">
    <location>
        <begin position="637"/>
        <end position="709"/>
    </location>
</feature>
<dbReference type="PROSITE" id="PS50197">
    <property type="entry name" value="BEACH"/>
    <property type="match status" value="1"/>
</dbReference>
<evidence type="ECO:0000256" key="3">
    <source>
        <dbReference type="SAM" id="MobiDB-lite"/>
    </source>
</evidence>
<evidence type="ECO:0000259" key="4">
    <source>
        <dbReference type="PROSITE" id="PS50197"/>
    </source>
</evidence>
<feature type="domain" description="BEACH-type PH" evidence="5">
    <location>
        <begin position="485"/>
        <end position="609"/>
    </location>
</feature>
<protein>
    <submittedName>
        <fullName evidence="6">WD repeat and FYVE domain-containing protein 3</fullName>
    </submittedName>
</protein>
<feature type="region of interest" description="Disordered" evidence="3">
    <location>
        <begin position="444"/>
        <end position="478"/>
    </location>
</feature>
<dbReference type="InterPro" id="IPR036372">
    <property type="entry name" value="BEACH_dom_sf"/>
</dbReference>
<dbReference type="Proteomes" id="UP000887159">
    <property type="component" value="Unassembled WGS sequence"/>
</dbReference>
<dbReference type="InterPro" id="IPR023362">
    <property type="entry name" value="PH-BEACH_dom"/>
</dbReference>
<dbReference type="Pfam" id="PF02138">
    <property type="entry name" value="Beach"/>
    <property type="match status" value="1"/>
</dbReference>
<dbReference type="Pfam" id="PF14844">
    <property type="entry name" value="PH_BEACH"/>
    <property type="match status" value="1"/>
</dbReference>
<dbReference type="CDD" id="cd01201">
    <property type="entry name" value="PH_BEACH"/>
    <property type="match status" value="1"/>
</dbReference>
<reference evidence="6" key="1">
    <citation type="submission" date="2020-08" db="EMBL/GenBank/DDBJ databases">
        <title>Multicomponent nature underlies the extraordinary mechanical properties of spider dragline silk.</title>
        <authorList>
            <person name="Kono N."/>
            <person name="Nakamura H."/>
            <person name="Mori M."/>
            <person name="Yoshida Y."/>
            <person name="Ohtoshi R."/>
            <person name="Malay A.D."/>
            <person name="Moran D.A.P."/>
            <person name="Tomita M."/>
            <person name="Numata K."/>
            <person name="Arakawa K."/>
        </authorList>
    </citation>
    <scope>NUCLEOTIDE SEQUENCE</scope>
</reference>
<proteinExistence type="predicted"/>
<dbReference type="InterPro" id="IPR011993">
    <property type="entry name" value="PH-like_dom_sf"/>
</dbReference>
<accession>A0A8X6VG95</accession>
<evidence type="ECO:0000313" key="6">
    <source>
        <dbReference type="EMBL" id="GFY11599.1"/>
    </source>
</evidence>
<name>A0A8X6VG95_TRICX</name>
<evidence type="ECO:0000256" key="2">
    <source>
        <dbReference type="ARBA" id="ARBA00022737"/>
    </source>
</evidence>
<dbReference type="EMBL" id="BMAU01021306">
    <property type="protein sequence ID" value="GFY11599.1"/>
    <property type="molecule type" value="Genomic_DNA"/>
</dbReference>
<keyword evidence="1" id="KW-0853">WD repeat</keyword>
<dbReference type="PANTHER" id="PTHR46108">
    <property type="entry name" value="BLUE CHEESE"/>
    <property type="match status" value="1"/>
</dbReference>
<dbReference type="SUPFAM" id="SSF81837">
    <property type="entry name" value="BEACH domain"/>
    <property type="match status" value="1"/>
</dbReference>
<dbReference type="InterPro" id="IPR051944">
    <property type="entry name" value="BEACH_domain_protein"/>
</dbReference>
<dbReference type="Gene3D" id="1.10.1540.10">
    <property type="entry name" value="BEACH domain"/>
    <property type="match status" value="1"/>
</dbReference>
<evidence type="ECO:0000259" key="5">
    <source>
        <dbReference type="PROSITE" id="PS51783"/>
    </source>
</evidence>